<dbReference type="PANTHER" id="PTHR21366:SF22">
    <property type="entry name" value="VOC DOMAIN-CONTAINING PROTEIN"/>
    <property type="match status" value="1"/>
</dbReference>
<dbReference type="AlphaFoldDB" id="A0A443HL72"/>
<dbReference type="SUPFAM" id="SSF54593">
    <property type="entry name" value="Glyoxalase/Bleomycin resistance protein/Dihydroxybiphenyl dioxygenase"/>
    <property type="match status" value="1"/>
</dbReference>
<keyword evidence="2" id="KW-0223">Dioxygenase</keyword>
<dbReference type="RefSeq" id="XP_028482193.1">
    <property type="nucleotide sequence ID" value="XM_028633122.1"/>
</dbReference>
<dbReference type="Gene3D" id="3.10.180.10">
    <property type="entry name" value="2,3-Dihydroxybiphenyl 1,2-Dioxygenase, domain 1"/>
    <property type="match status" value="1"/>
</dbReference>
<keyword evidence="3" id="KW-1185">Reference proteome</keyword>
<dbReference type="EMBL" id="RCNU01000012">
    <property type="protein sequence ID" value="RWQ92548.1"/>
    <property type="molecule type" value="Genomic_DNA"/>
</dbReference>
<dbReference type="VEuPathDB" id="FungiDB:C8Q69DRAFT_509677"/>
<dbReference type="Proteomes" id="UP000283841">
    <property type="component" value="Unassembled WGS sequence"/>
</dbReference>
<organism evidence="2 3">
    <name type="scientific">Byssochlamys spectabilis</name>
    <name type="common">Paecilomyces variotii</name>
    <dbReference type="NCBI Taxonomy" id="264951"/>
    <lineage>
        <taxon>Eukaryota</taxon>
        <taxon>Fungi</taxon>
        <taxon>Dikarya</taxon>
        <taxon>Ascomycota</taxon>
        <taxon>Pezizomycotina</taxon>
        <taxon>Eurotiomycetes</taxon>
        <taxon>Eurotiomycetidae</taxon>
        <taxon>Eurotiales</taxon>
        <taxon>Thermoascaceae</taxon>
        <taxon>Paecilomyces</taxon>
    </lineage>
</organism>
<accession>A0A443HL72</accession>
<dbReference type="PROSITE" id="PS51819">
    <property type="entry name" value="VOC"/>
    <property type="match status" value="1"/>
</dbReference>
<name>A0A443HL72_BYSSP</name>
<protein>
    <submittedName>
        <fullName evidence="2">Glyoxalase/Bleomycin resistance protein/Dihydroxybiphenyl dioxygenase</fullName>
    </submittedName>
</protein>
<feature type="domain" description="VOC" evidence="1">
    <location>
        <begin position="10"/>
        <end position="158"/>
    </location>
</feature>
<evidence type="ECO:0000313" key="3">
    <source>
        <dbReference type="Proteomes" id="UP000283841"/>
    </source>
</evidence>
<dbReference type="GeneID" id="39602399"/>
<sequence length="164" mass="18436">MSSNPSSPPPLSHILETCIYARDLSASVEFYKGIFNIKPFLETPRMSGFSLGQTTLLLFQIGSTHEDVHLQNGTIPGHGPTETIRHSLLTPSDTPTEKNPKLKQHFCLAVNNPEDVDRWDEHLRNKGVNVTARMKWERGGRSIYFEDPDGHVGEIASRGLWAHY</sequence>
<evidence type="ECO:0000259" key="1">
    <source>
        <dbReference type="PROSITE" id="PS51819"/>
    </source>
</evidence>
<evidence type="ECO:0000313" key="2">
    <source>
        <dbReference type="EMBL" id="RWQ92548.1"/>
    </source>
</evidence>
<comment type="caution">
    <text evidence="2">The sequence shown here is derived from an EMBL/GenBank/DDBJ whole genome shotgun (WGS) entry which is preliminary data.</text>
</comment>
<keyword evidence="2" id="KW-0560">Oxidoreductase</keyword>
<dbReference type="InterPro" id="IPR050383">
    <property type="entry name" value="GlyoxalaseI/FosfomycinResist"/>
</dbReference>
<dbReference type="InterPro" id="IPR029068">
    <property type="entry name" value="Glyas_Bleomycin-R_OHBP_Dase"/>
</dbReference>
<dbReference type="PANTHER" id="PTHR21366">
    <property type="entry name" value="GLYOXALASE FAMILY PROTEIN"/>
    <property type="match status" value="1"/>
</dbReference>
<gene>
    <name evidence="2" type="ORF">C8Q69DRAFT_509677</name>
</gene>
<reference evidence="2 3" key="1">
    <citation type="journal article" date="2018" name="Front. Microbiol.">
        <title>Genomic and genetic insights into a cosmopolitan fungus, Paecilomyces variotii (Eurotiales).</title>
        <authorList>
            <person name="Urquhart A.S."/>
            <person name="Mondo S.J."/>
            <person name="Makela M.R."/>
            <person name="Hane J.K."/>
            <person name="Wiebenga A."/>
            <person name="He G."/>
            <person name="Mihaltcheva S."/>
            <person name="Pangilinan J."/>
            <person name="Lipzen A."/>
            <person name="Barry K."/>
            <person name="de Vries R.P."/>
            <person name="Grigoriev I.V."/>
            <person name="Idnurm A."/>
        </authorList>
    </citation>
    <scope>NUCLEOTIDE SEQUENCE [LARGE SCALE GENOMIC DNA]</scope>
    <source>
        <strain evidence="2 3">CBS 101075</strain>
    </source>
</reference>
<dbReference type="GO" id="GO:0051213">
    <property type="term" value="F:dioxygenase activity"/>
    <property type="evidence" value="ECO:0007669"/>
    <property type="project" value="UniProtKB-KW"/>
</dbReference>
<dbReference type="Pfam" id="PF00903">
    <property type="entry name" value="Glyoxalase"/>
    <property type="match status" value="1"/>
</dbReference>
<dbReference type="InterPro" id="IPR004360">
    <property type="entry name" value="Glyas_Fos-R_dOase_dom"/>
</dbReference>
<proteinExistence type="predicted"/>
<dbReference type="InterPro" id="IPR037523">
    <property type="entry name" value="VOC_core"/>
</dbReference>